<evidence type="ECO:0000256" key="1">
    <source>
        <dbReference type="SAM" id="MobiDB-lite"/>
    </source>
</evidence>
<proteinExistence type="predicted"/>
<protein>
    <recommendedName>
        <fullName evidence="3">Anti-sigma factor RsgI-like middle domain-containing protein</fullName>
    </recommendedName>
</protein>
<keyword evidence="2" id="KW-1133">Transmembrane helix</keyword>
<feature type="region of interest" description="Disordered" evidence="1">
    <location>
        <begin position="235"/>
        <end position="469"/>
    </location>
</feature>
<evidence type="ECO:0000259" key="3">
    <source>
        <dbReference type="Pfam" id="PF23750"/>
    </source>
</evidence>
<feature type="compositionally biased region" description="Gly residues" evidence="1">
    <location>
        <begin position="259"/>
        <end position="269"/>
    </location>
</feature>
<feature type="compositionally biased region" description="Polar residues" evidence="1">
    <location>
        <begin position="235"/>
        <end position="251"/>
    </location>
</feature>
<feature type="compositionally biased region" description="Basic and acidic residues" evidence="1">
    <location>
        <begin position="281"/>
        <end position="290"/>
    </location>
</feature>
<sequence>MKAVIVEIRGDTAAALGRDGSVFKVKNRAYAIGQTIHVRRVVLSRQLAVLAACAAAVFLIIGAGIHTYVSPYSIVSLDVNPSLQYTLNRLNVVLSVEAVNGDGTELLEEVGRLNNRSIEDAITITVRQIAQDGYFDGDDPGGMVIAASCRDHQEAERIAENVRETALRATQESAKEVVVAAMTVGEDQIEQARQLGVSPGKLTLVEQLRDTASDPDSIDVQEWLEKPVKDIMKETASQTPQSQDPASSGETGSAPASGEGDGSQSGGASSGETLPSGQDSGESKWQDSGKVDPGWASSAEELVSSGGTPIEYRPTPPRPSRKDPASTAQGGGTASGSGAGDDTQTPAASAEDGGEEIPAPSGDSGTGGTTASGSHESGKESAGGGDTAAGGTTSGGTSGAAGGTSGSASSSPSHEAPVESGGSSSGTKPEQTASSEASSSKRSSSKSYGYPMPPAPDPNVSLPWWEQMD</sequence>
<dbReference type="EMBL" id="DVGZ01000013">
    <property type="protein sequence ID" value="HIR46274.1"/>
    <property type="molecule type" value="Genomic_DNA"/>
</dbReference>
<dbReference type="Proteomes" id="UP000824242">
    <property type="component" value="Unassembled WGS sequence"/>
</dbReference>
<dbReference type="Pfam" id="PF23750">
    <property type="entry name" value="RsgI_M"/>
    <property type="match status" value="1"/>
</dbReference>
<evidence type="ECO:0000313" key="5">
    <source>
        <dbReference type="Proteomes" id="UP000824242"/>
    </source>
</evidence>
<dbReference type="AlphaFoldDB" id="A0A9D1DEW1"/>
<keyword evidence="2" id="KW-0472">Membrane</keyword>
<reference evidence="4" key="1">
    <citation type="submission" date="2020-10" db="EMBL/GenBank/DDBJ databases">
        <authorList>
            <person name="Gilroy R."/>
        </authorList>
    </citation>
    <scope>NUCLEOTIDE SEQUENCE</scope>
    <source>
        <strain evidence="4">ChiSxjej1B13-7958</strain>
    </source>
</reference>
<reference evidence="4" key="2">
    <citation type="journal article" date="2021" name="PeerJ">
        <title>Extensive microbial diversity within the chicken gut microbiome revealed by metagenomics and culture.</title>
        <authorList>
            <person name="Gilroy R."/>
            <person name="Ravi A."/>
            <person name="Getino M."/>
            <person name="Pursley I."/>
            <person name="Horton D.L."/>
            <person name="Alikhan N.F."/>
            <person name="Baker D."/>
            <person name="Gharbi K."/>
            <person name="Hall N."/>
            <person name="Watson M."/>
            <person name="Adriaenssens E.M."/>
            <person name="Foster-Nyarko E."/>
            <person name="Jarju S."/>
            <person name="Secka A."/>
            <person name="Antonio M."/>
            <person name="Oren A."/>
            <person name="Chaudhuri R.R."/>
            <person name="La Ragione R."/>
            <person name="Hildebrand F."/>
            <person name="Pallen M.J."/>
        </authorList>
    </citation>
    <scope>NUCLEOTIDE SEQUENCE</scope>
    <source>
        <strain evidence="4">ChiSxjej1B13-7958</strain>
    </source>
</reference>
<dbReference type="InterPro" id="IPR055431">
    <property type="entry name" value="RsgI_M"/>
</dbReference>
<feature type="compositionally biased region" description="Gly residues" evidence="1">
    <location>
        <begin position="381"/>
        <end position="405"/>
    </location>
</feature>
<organism evidence="4 5">
    <name type="scientific">Candidatus Caccousia avicola</name>
    <dbReference type="NCBI Taxonomy" id="2840721"/>
    <lineage>
        <taxon>Bacteria</taxon>
        <taxon>Bacillati</taxon>
        <taxon>Bacillota</taxon>
        <taxon>Clostridia</taxon>
        <taxon>Eubacteriales</taxon>
        <taxon>Oscillospiraceae</taxon>
        <taxon>Oscillospiraceae incertae sedis</taxon>
        <taxon>Candidatus Caccousia</taxon>
    </lineage>
</organism>
<evidence type="ECO:0000256" key="2">
    <source>
        <dbReference type="SAM" id="Phobius"/>
    </source>
</evidence>
<feature type="domain" description="Anti-sigma factor RsgI-like middle" evidence="3">
    <location>
        <begin position="72"/>
        <end position="206"/>
    </location>
</feature>
<feature type="transmembrane region" description="Helical" evidence="2">
    <location>
        <begin position="47"/>
        <end position="69"/>
    </location>
</feature>
<name>A0A9D1DEW1_9FIRM</name>
<feature type="compositionally biased region" description="Gly residues" evidence="1">
    <location>
        <begin position="329"/>
        <end position="339"/>
    </location>
</feature>
<evidence type="ECO:0000313" key="4">
    <source>
        <dbReference type="EMBL" id="HIR46274.1"/>
    </source>
</evidence>
<accession>A0A9D1DEW1</accession>
<gene>
    <name evidence="4" type="ORF">IAB89_01245</name>
</gene>
<feature type="compositionally biased region" description="Polar residues" evidence="1">
    <location>
        <begin position="421"/>
        <end position="432"/>
    </location>
</feature>
<keyword evidence="2" id="KW-0812">Transmembrane</keyword>
<comment type="caution">
    <text evidence="4">The sequence shown here is derived from an EMBL/GenBank/DDBJ whole genome shotgun (WGS) entry which is preliminary data.</text>
</comment>
<feature type="compositionally biased region" description="Low complexity" evidence="1">
    <location>
        <begin position="433"/>
        <end position="447"/>
    </location>
</feature>